<dbReference type="EMBL" id="JANVFO010000001">
    <property type="protein sequence ID" value="KAJ3737821.1"/>
    <property type="molecule type" value="Genomic_DNA"/>
</dbReference>
<keyword evidence="1" id="KW-0812">Transmembrane</keyword>
<dbReference type="AlphaFoldDB" id="A0AA38N568"/>
<keyword evidence="3" id="KW-1185">Reference proteome</keyword>
<reference evidence="2" key="1">
    <citation type="submission" date="2022-08" db="EMBL/GenBank/DDBJ databases">
        <authorList>
            <consortium name="DOE Joint Genome Institute"/>
            <person name="Min B."/>
            <person name="Sierra-Patev S."/>
            <person name="Naranjo-Ortiz M."/>
            <person name="Looney B."/>
            <person name="Konkel Z."/>
            <person name="Slot J.C."/>
            <person name="Sakamoto Y."/>
            <person name="Steenwyk J.L."/>
            <person name="Rokas A."/>
            <person name="Carro J."/>
            <person name="Camarero S."/>
            <person name="Ferreira P."/>
            <person name="Molpeceres G."/>
            <person name="Ruiz-duenas F.J."/>
            <person name="Serrano A."/>
            <person name="Henrissat B."/>
            <person name="Drula E."/>
            <person name="Hughes K.W."/>
            <person name="Mata J.L."/>
            <person name="Ishikawa N.K."/>
            <person name="Vargas-Isla R."/>
            <person name="Ushijima S."/>
            <person name="Smith C.A."/>
            <person name="Ahrendt S."/>
            <person name="Andreopoulos W."/>
            <person name="He G."/>
            <person name="LaButti K."/>
            <person name="Lipzen A."/>
            <person name="Ng V."/>
            <person name="Riley R."/>
            <person name="Sandor L."/>
            <person name="Barry K."/>
            <person name="Martinez A.T."/>
            <person name="Xiao Y."/>
            <person name="Gibbons J.G."/>
            <person name="Terashima K."/>
            <person name="Hibbett D.S."/>
            <person name="Grigoriev I.V."/>
        </authorList>
    </citation>
    <scope>NUCLEOTIDE SEQUENCE</scope>
    <source>
        <strain evidence="2">ET3784</strain>
    </source>
</reference>
<dbReference type="InterPro" id="IPR010721">
    <property type="entry name" value="UstE-like"/>
</dbReference>
<dbReference type="Gene3D" id="1.20.120.1630">
    <property type="match status" value="1"/>
</dbReference>
<proteinExistence type="predicted"/>
<sequence length="79" mass="8950">MMIPPPIITGLVLYVVGITLVWYSEIQRTQFIEDPQKRGHVYTHGLLSYARHMNQTGDVCWRVGSVLASAGWGRGLFNF</sequence>
<accession>A0AA38N568</accession>
<comment type="caution">
    <text evidence="2">The sequence shown here is derived from an EMBL/GenBank/DDBJ whole genome shotgun (WGS) entry which is preliminary data.</text>
</comment>
<protein>
    <submittedName>
        <fullName evidence="2">Uncharacterized protein</fullName>
    </submittedName>
</protein>
<dbReference type="Proteomes" id="UP001176059">
    <property type="component" value="Unassembled WGS sequence"/>
</dbReference>
<organism evidence="2 3">
    <name type="scientific">Lentinula guzmanii</name>
    <dbReference type="NCBI Taxonomy" id="2804957"/>
    <lineage>
        <taxon>Eukaryota</taxon>
        <taxon>Fungi</taxon>
        <taxon>Dikarya</taxon>
        <taxon>Basidiomycota</taxon>
        <taxon>Agaricomycotina</taxon>
        <taxon>Agaricomycetes</taxon>
        <taxon>Agaricomycetidae</taxon>
        <taxon>Agaricales</taxon>
        <taxon>Marasmiineae</taxon>
        <taxon>Omphalotaceae</taxon>
        <taxon>Lentinula</taxon>
    </lineage>
</organism>
<evidence type="ECO:0000256" key="1">
    <source>
        <dbReference type="SAM" id="Phobius"/>
    </source>
</evidence>
<keyword evidence="1" id="KW-0472">Membrane</keyword>
<feature type="transmembrane region" description="Helical" evidence="1">
    <location>
        <begin position="6"/>
        <end position="23"/>
    </location>
</feature>
<evidence type="ECO:0000313" key="2">
    <source>
        <dbReference type="EMBL" id="KAJ3737821.1"/>
    </source>
</evidence>
<reference evidence="2" key="2">
    <citation type="journal article" date="2023" name="Proc. Natl. Acad. Sci. U.S.A.">
        <title>A global phylogenomic analysis of the shiitake genus Lentinula.</title>
        <authorList>
            <person name="Sierra-Patev S."/>
            <person name="Min B."/>
            <person name="Naranjo-Ortiz M."/>
            <person name="Looney B."/>
            <person name="Konkel Z."/>
            <person name="Slot J.C."/>
            <person name="Sakamoto Y."/>
            <person name="Steenwyk J.L."/>
            <person name="Rokas A."/>
            <person name="Carro J."/>
            <person name="Camarero S."/>
            <person name="Ferreira P."/>
            <person name="Molpeceres G."/>
            <person name="Ruiz-Duenas F.J."/>
            <person name="Serrano A."/>
            <person name="Henrissat B."/>
            <person name="Drula E."/>
            <person name="Hughes K.W."/>
            <person name="Mata J.L."/>
            <person name="Ishikawa N.K."/>
            <person name="Vargas-Isla R."/>
            <person name="Ushijima S."/>
            <person name="Smith C.A."/>
            <person name="Donoghue J."/>
            <person name="Ahrendt S."/>
            <person name="Andreopoulos W."/>
            <person name="He G."/>
            <person name="LaButti K."/>
            <person name="Lipzen A."/>
            <person name="Ng V."/>
            <person name="Riley R."/>
            <person name="Sandor L."/>
            <person name="Barry K."/>
            <person name="Martinez A.T."/>
            <person name="Xiao Y."/>
            <person name="Gibbons J.G."/>
            <person name="Terashima K."/>
            <person name="Grigoriev I.V."/>
            <person name="Hibbett D."/>
        </authorList>
    </citation>
    <scope>NUCLEOTIDE SEQUENCE</scope>
    <source>
        <strain evidence="2">ET3784</strain>
    </source>
</reference>
<name>A0AA38N568_9AGAR</name>
<keyword evidence="1" id="KW-1133">Transmembrane helix</keyword>
<gene>
    <name evidence="2" type="ORF">DFJ43DRAFT_29113</name>
</gene>
<dbReference type="Pfam" id="PF06966">
    <property type="entry name" value="DUF1295"/>
    <property type="match status" value="1"/>
</dbReference>
<evidence type="ECO:0000313" key="3">
    <source>
        <dbReference type="Proteomes" id="UP001176059"/>
    </source>
</evidence>